<dbReference type="Proteomes" id="UP000002646">
    <property type="component" value="Unassembled WGS sequence"/>
</dbReference>
<dbReference type="RefSeq" id="WP_006925060.1">
    <property type="nucleotide sequence ID" value="NZ_JH725101.1"/>
</dbReference>
<dbReference type="AlphaFoldDB" id="J0QL63"/>
<dbReference type="PATRIC" id="fig|1094564.3.peg.325"/>
<gene>
    <name evidence="1" type="ORF">MCW_00247</name>
</gene>
<accession>J0QL63</accession>
<name>J0QL63_9HYPH</name>
<protein>
    <submittedName>
        <fullName evidence="1">Uncharacterized protein</fullName>
    </submittedName>
</protein>
<dbReference type="OrthoDB" id="7920316at2"/>
<proteinExistence type="predicted"/>
<reference evidence="1 2" key="1">
    <citation type="submission" date="2012-03" db="EMBL/GenBank/DDBJ databases">
        <title>The Genome Sequence of Bartonella washoensis 085-0475.</title>
        <authorList>
            <consortium name="The Broad Institute Genome Sequencing Platform"/>
            <consortium name="The Broad Institute Genome Sequencing Center for Infectious Disease"/>
            <person name="Feldgarden M."/>
            <person name="Kirby J."/>
            <person name="Kosoy M."/>
            <person name="Birtles R."/>
            <person name="Probert W.S."/>
            <person name="Chiaraviglio L."/>
            <person name="Young S.K."/>
            <person name="Zeng Q."/>
            <person name="Gargeya S."/>
            <person name="Fitzgerald M."/>
            <person name="Haas B."/>
            <person name="Abouelleil A."/>
            <person name="Alvarado L."/>
            <person name="Arachchi H.M."/>
            <person name="Berlin A."/>
            <person name="Chapman S.B."/>
            <person name="Gearin G."/>
            <person name="Goldberg J."/>
            <person name="Griggs A."/>
            <person name="Gujja S."/>
            <person name="Hansen M."/>
            <person name="Heiman D."/>
            <person name="Howarth C."/>
            <person name="Larimer J."/>
            <person name="Lui A."/>
            <person name="MacDonald P.J.P."/>
            <person name="McCowen C."/>
            <person name="Montmayeur A."/>
            <person name="Murphy C."/>
            <person name="Neiman D."/>
            <person name="Pearson M."/>
            <person name="Priest M."/>
            <person name="Roberts A."/>
            <person name="Saif S."/>
            <person name="Shea T."/>
            <person name="Sisk P."/>
            <person name="Stolte C."/>
            <person name="Sykes S."/>
            <person name="Wortman J."/>
            <person name="Nusbaum C."/>
            <person name="Birren B."/>
        </authorList>
    </citation>
    <scope>NUCLEOTIDE SEQUENCE [LARGE SCALE GENOMIC DNA]</scope>
    <source>
        <strain evidence="1 2">085-0475</strain>
    </source>
</reference>
<dbReference type="HOGENOM" id="CLU_2506020_0_0_5"/>
<comment type="caution">
    <text evidence="1">The sequence shown here is derived from an EMBL/GenBank/DDBJ whole genome shotgun (WGS) entry which is preliminary data.</text>
</comment>
<dbReference type="EMBL" id="AILX01000005">
    <property type="protein sequence ID" value="EJF86351.1"/>
    <property type="molecule type" value="Genomic_DNA"/>
</dbReference>
<sequence>MSDTFAYYYLPDRIVHILYDIVDYGEDGGKFRLSVNLTTAAYCFSWAYDNGEKSQYKNTLISTKEDFDIQAQDLSESYIEEALNKVIALTKA</sequence>
<evidence type="ECO:0000313" key="2">
    <source>
        <dbReference type="Proteomes" id="UP000002646"/>
    </source>
</evidence>
<organism evidence="1 2">
    <name type="scientific">Cardidatus Bartonella washoeensis 085-0475</name>
    <dbReference type="NCBI Taxonomy" id="1094564"/>
    <lineage>
        <taxon>Bacteria</taxon>
        <taxon>Pseudomonadati</taxon>
        <taxon>Pseudomonadota</taxon>
        <taxon>Alphaproteobacteria</taxon>
        <taxon>Hyphomicrobiales</taxon>
        <taxon>Bartonellaceae</taxon>
        <taxon>Bartonella</taxon>
    </lineage>
</organism>
<evidence type="ECO:0000313" key="1">
    <source>
        <dbReference type="EMBL" id="EJF86351.1"/>
    </source>
</evidence>